<dbReference type="GO" id="GO:0070897">
    <property type="term" value="P:transcription preinitiation complex assembly"/>
    <property type="evidence" value="ECO:0007669"/>
    <property type="project" value="InterPro"/>
</dbReference>
<evidence type="ECO:0000313" key="12">
    <source>
        <dbReference type="EMBL" id="GMH29534.1"/>
    </source>
</evidence>
<evidence type="ECO:0000256" key="2">
    <source>
        <dbReference type="ARBA" id="ARBA00022670"/>
    </source>
</evidence>
<evidence type="ECO:0000256" key="3">
    <source>
        <dbReference type="ARBA" id="ARBA00022723"/>
    </source>
</evidence>
<keyword evidence="2" id="KW-0645">Protease</keyword>
<dbReference type="Proteomes" id="UP001279734">
    <property type="component" value="Unassembled WGS sequence"/>
</dbReference>
<organism evidence="12 13">
    <name type="scientific">Nepenthes gracilis</name>
    <name type="common">Slender pitcher plant</name>
    <dbReference type="NCBI Taxonomy" id="150966"/>
    <lineage>
        <taxon>Eukaryota</taxon>
        <taxon>Viridiplantae</taxon>
        <taxon>Streptophyta</taxon>
        <taxon>Embryophyta</taxon>
        <taxon>Tracheophyta</taxon>
        <taxon>Spermatophyta</taxon>
        <taxon>Magnoliopsida</taxon>
        <taxon>eudicotyledons</taxon>
        <taxon>Gunneridae</taxon>
        <taxon>Pentapetalae</taxon>
        <taxon>Caryophyllales</taxon>
        <taxon>Nepenthaceae</taxon>
        <taxon>Nepenthes</taxon>
    </lineage>
</organism>
<dbReference type="AlphaFoldDB" id="A0AAD3Y707"/>
<comment type="similarity">
    <text evidence="1">Belongs to the peptidase M8 family.</text>
</comment>
<dbReference type="Pfam" id="PF01457">
    <property type="entry name" value="Peptidase_M8"/>
    <property type="match status" value="1"/>
</dbReference>
<gene>
    <name evidence="12" type="ORF">Nepgr_031377</name>
</gene>
<evidence type="ECO:0000259" key="11">
    <source>
        <dbReference type="Pfam" id="PF08271"/>
    </source>
</evidence>
<dbReference type="Pfam" id="PF08271">
    <property type="entry name" value="Zn_Ribbon_TF"/>
    <property type="match status" value="1"/>
</dbReference>
<dbReference type="SUPFAM" id="SSF55486">
    <property type="entry name" value="Metalloproteases ('zincins'), catalytic domain"/>
    <property type="match status" value="1"/>
</dbReference>
<evidence type="ECO:0000256" key="7">
    <source>
        <dbReference type="ARBA" id="ARBA00023049"/>
    </source>
</evidence>
<dbReference type="GO" id="GO:0005737">
    <property type="term" value="C:cytoplasm"/>
    <property type="evidence" value="ECO:0007669"/>
    <property type="project" value="TreeGrafter"/>
</dbReference>
<keyword evidence="5 10" id="KW-0862">Zinc</keyword>
<feature type="binding site" evidence="10">
    <location>
        <position position="169"/>
    </location>
    <ligand>
        <name>Zn(2+)</name>
        <dbReference type="ChEBI" id="CHEBI:29105"/>
        <note>catalytic</note>
    </ligand>
</feature>
<dbReference type="PANTHER" id="PTHR10942">
    <property type="entry name" value="LEISHMANOLYSIN-LIKE PEPTIDASE"/>
    <property type="match status" value="1"/>
</dbReference>
<keyword evidence="13" id="KW-1185">Reference proteome</keyword>
<evidence type="ECO:0000256" key="9">
    <source>
        <dbReference type="PIRSR" id="PIRSR601577-1"/>
    </source>
</evidence>
<dbReference type="GO" id="GO:0007155">
    <property type="term" value="P:cell adhesion"/>
    <property type="evidence" value="ECO:0007669"/>
    <property type="project" value="InterPro"/>
</dbReference>
<evidence type="ECO:0000256" key="6">
    <source>
        <dbReference type="ARBA" id="ARBA00023015"/>
    </source>
</evidence>
<dbReference type="GO" id="GO:0046872">
    <property type="term" value="F:metal ion binding"/>
    <property type="evidence" value="ECO:0007669"/>
    <property type="project" value="UniProtKB-KW"/>
</dbReference>
<comment type="caution">
    <text evidence="12">The sequence shown here is derived from an EMBL/GenBank/DDBJ whole genome shotgun (WGS) entry which is preliminary data.</text>
</comment>
<evidence type="ECO:0000256" key="10">
    <source>
        <dbReference type="PIRSR" id="PIRSR601577-2"/>
    </source>
</evidence>
<dbReference type="Gene3D" id="3.10.170.20">
    <property type="match status" value="1"/>
</dbReference>
<dbReference type="Gene3D" id="2.20.25.10">
    <property type="match status" value="1"/>
</dbReference>
<keyword evidence="6" id="KW-0805">Transcription regulation</keyword>
<dbReference type="InterPro" id="IPR013137">
    <property type="entry name" value="Znf_TFIIB"/>
</dbReference>
<keyword evidence="4" id="KW-0378">Hydrolase</keyword>
<dbReference type="PRINTS" id="PR00685">
    <property type="entry name" value="TIFACTORIIB"/>
</dbReference>
<evidence type="ECO:0000256" key="5">
    <source>
        <dbReference type="ARBA" id="ARBA00022833"/>
    </source>
</evidence>
<feature type="active site" evidence="9">
    <location>
        <position position="170"/>
    </location>
</feature>
<keyword evidence="8" id="KW-0804">Transcription</keyword>
<accession>A0AAD3Y707</accession>
<evidence type="ECO:0000256" key="1">
    <source>
        <dbReference type="ARBA" id="ARBA00005860"/>
    </source>
</evidence>
<dbReference type="SUPFAM" id="SSF57783">
    <property type="entry name" value="Zinc beta-ribbon"/>
    <property type="match status" value="1"/>
</dbReference>
<evidence type="ECO:0000256" key="4">
    <source>
        <dbReference type="ARBA" id="ARBA00022801"/>
    </source>
</evidence>
<reference evidence="12" key="1">
    <citation type="submission" date="2023-05" db="EMBL/GenBank/DDBJ databases">
        <title>Nepenthes gracilis genome sequencing.</title>
        <authorList>
            <person name="Fukushima K."/>
        </authorList>
    </citation>
    <scope>NUCLEOTIDE SEQUENCE</scope>
    <source>
        <strain evidence="12">SING2019-196</strain>
    </source>
</reference>
<feature type="domain" description="TFIIB-type" evidence="11">
    <location>
        <begin position="183"/>
        <end position="211"/>
    </location>
</feature>
<dbReference type="PANTHER" id="PTHR10942:SF0">
    <property type="entry name" value="LEISHMANOLYSIN-LIKE PEPTIDASE"/>
    <property type="match status" value="1"/>
</dbReference>
<dbReference type="GO" id="GO:0006508">
    <property type="term" value="P:proteolysis"/>
    <property type="evidence" value="ECO:0007669"/>
    <property type="project" value="UniProtKB-KW"/>
</dbReference>
<dbReference type="InterPro" id="IPR001577">
    <property type="entry name" value="Peptidase_M8"/>
</dbReference>
<proteinExistence type="inferred from homology"/>
<dbReference type="GO" id="GO:0004222">
    <property type="term" value="F:metalloendopeptidase activity"/>
    <property type="evidence" value="ECO:0007669"/>
    <property type="project" value="InterPro"/>
</dbReference>
<dbReference type="InterPro" id="IPR000812">
    <property type="entry name" value="TFIIB"/>
</dbReference>
<keyword evidence="7 10" id="KW-0482">Metalloprotease</keyword>
<comment type="cofactor">
    <cofactor evidence="10">
        <name>Zn(2+)</name>
        <dbReference type="ChEBI" id="CHEBI:29105"/>
    </cofactor>
    <text evidence="10">Binds 1 zinc ion per subunit.</text>
</comment>
<sequence length="381" mass="42348">MQFERDRDIVRGRDGEMVLYICTQATANIVLVLELFEIIEAKSVEHHLQWLGGQERGSKNINSHSCIHDQIIQQRKRPGCQVYSVTPQVYEGSSLLEPLYRKGRALLDGVANADLVLLVATRPTTGNTLAWAVACERDQWGRAIAGHVNVAPRHLTAEAETLLPATLIHEEVLCRMNALDDLYSAGDTACSECGLVLESHSIDETSGWRTFANESNDNYLVRVAGGRIAARILTVLFFLLSRRSRLWLIGFAWGREFRMELSLFFYVFSLESFEAGSAGRVGDCILALKSYHEWKQTNAGDGFYKNVKSPLVLHSANKNLSRPLNALSTDACRHLDMSAEDGDKGSLEDSIVKAITVYMVGTKENISNNLLASFHTGKLES</sequence>
<evidence type="ECO:0000313" key="13">
    <source>
        <dbReference type="Proteomes" id="UP001279734"/>
    </source>
</evidence>
<dbReference type="GO" id="GO:0016020">
    <property type="term" value="C:membrane"/>
    <property type="evidence" value="ECO:0007669"/>
    <property type="project" value="InterPro"/>
</dbReference>
<keyword evidence="3 10" id="KW-0479">Metal-binding</keyword>
<protein>
    <recommendedName>
        <fullName evidence="11">TFIIB-type domain-containing protein</fullName>
    </recommendedName>
</protein>
<evidence type="ECO:0000256" key="8">
    <source>
        <dbReference type="ARBA" id="ARBA00023163"/>
    </source>
</evidence>
<name>A0AAD3Y707_NEPGR</name>
<dbReference type="EMBL" id="BSYO01000036">
    <property type="protein sequence ID" value="GMH29534.1"/>
    <property type="molecule type" value="Genomic_DNA"/>
</dbReference>